<sequence>MSWRRKKTRERSETASKETLRCRHGESTLRPSCEREIFADFRANLHHSGGRNHIDKSRLSVRALEDKRAEYINKFKAVNRQIEEITATLRETCCGDKNSRSIPEDCEKHSSLTLDNAKINARRKFDENQSTILPKEMPIEDFDDLEGLRSKKLAEEKMGERAILVDIKRRIDRDFDDPSAEKCENDAEDFLTVSQKGSSFENDRQFCDTTPKRTMMPGGTIEESRSTPLLTYGSPSDTADIRIRDSTSAGAMSEYSNRNSTLSKYFSCTQLSSLISLIENEDELAFEDQDTIVHGFSRANPHSDSNYHDLDLTSSVDYLYPHTSPNNCSYSNGDSNFNANFSSETRYDPPARYRSPEKFLIEPINRTNNTFETSEDGEDAESKLYEYLPGDDEAKESYVGLEKRCTADSTFDSTSKSSRYIGSIDSGVFVNSSLIDFYPHESSVDAGKPGVRRKMRYARRLNESSLDCSSDSSCTDDTLGRKVDNVVRDLTKNLMLCERRAKTRLEEIQKSLRAKKTSYSQHTQSRTPKFSKDLHDAYCDLFNLTQRSSEDERILSISTPSLLSLSDSEIDERELKSQS</sequence>
<protein>
    <submittedName>
        <fullName evidence="3">Uncharacterized protein</fullName>
    </submittedName>
</protein>
<dbReference type="Proteomes" id="UP000053097">
    <property type="component" value="Unassembled WGS sequence"/>
</dbReference>
<reference evidence="3 4" key="1">
    <citation type="journal article" date="2014" name="Curr. Biol.">
        <title>The genome of the clonal raider ant Cerapachys biroi.</title>
        <authorList>
            <person name="Oxley P.R."/>
            <person name="Ji L."/>
            <person name="Fetter-Pruneda I."/>
            <person name="McKenzie S.K."/>
            <person name="Li C."/>
            <person name="Hu H."/>
            <person name="Zhang G."/>
            <person name="Kronauer D.J."/>
        </authorList>
    </citation>
    <scope>NUCLEOTIDE SEQUENCE [LARGE SCALE GENOMIC DNA]</scope>
</reference>
<evidence type="ECO:0000313" key="4">
    <source>
        <dbReference type="Proteomes" id="UP000053097"/>
    </source>
</evidence>
<accession>A0A026VT14</accession>
<feature type="compositionally biased region" description="Basic and acidic residues" evidence="2">
    <location>
        <begin position="10"/>
        <end position="22"/>
    </location>
</feature>
<keyword evidence="4" id="KW-1185">Reference proteome</keyword>
<evidence type="ECO:0000256" key="1">
    <source>
        <dbReference type="SAM" id="Coils"/>
    </source>
</evidence>
<feature type="region of interest" description="Disordered" evidence="2">
    <location>
        <begin position="1"/>
        <end position="22"/>
    </location>
</feature>
<evidence type="ECO:0000256" key="2">
    <source>
        <dbReference type="SAM" id="MobiDB-lite"/>
    </source>
</evidence>
<organism evidence="3 4">
    <name type="scientific">Ooceraea biroi</name>
    <name type="common">Clonal raider ant</name>
    <name type="synonym">Cerapachys biroi</name>
    <dbReference type="NCBI Taxonomy" id="2015173"/>
    <lineage>
        <taxon>Eukaryota</taxon>
        <taxon>Metazoa</taxon>
        <taxon>Ecdysozoa</taxon>
        <taxon>Arthropoda</taxon>
        <taxon>Hexapoda</taxon>
        <taxon>Insecta</taxon>
        <taxon>Pterygota</taxon>
        <taxon>Neoptera</taxon>
        <taxon>Endopterygota</taxon>
        <taxon>Hymenoptera</taxon>
        <taxon>Apocrita</taxon>
        <taxon>Aculeata</taxon>
        <taxon>Formicoidea</taxon>
        <taxon>Formicidae</taxon>
        <taxon>Dorylinae</taxon>
        <taxon>Ooceraea</taxon>
    </lineage>
</organism>
<feature type="coiled-coil region" evidence="1">
    <location>
        <begin position="54"/>
        <end position="81"/>
    </location>
</feature>
<dbReference type="AlphaFoldDB" id="A0A026VT14"/>
<gene>
    <name evidence="3" type="ORF">X777_01518</name>
</gene>
<keyword evidence="1" id="KW-0175">Coiled coil</keyword>
<proteinExistence type="predicted"/>
<dbReference type="EMBL" id="KK108267">
    <property type="protein sequence ID" value="EZA46805.1"/>
    <property type="molecule type" value="Genomic_DNA"/>
</dbReference>
<evidence type="ECO:0000313" key="3">
    <source>
        <dbReference type="EMBL" id="EZA46805.1"/>
    </source>
</evidence>
<name>A0A026VT14_OOCBI</name>